<organism evidence="12 13">
    <name type="scientific">Heterobasidion irregulare (strain TC 32-1)</name>
    <dbReference type="NCBI Taxonomy" id="747525"/>
    <lineage>
        <taxon>Eukaryota</taxon>
        <taxon>Fungi</taxon>
        <taxon>Dikarya</taxon>
        <taxon>Basidiomycota</taxon>
        <taxon>Agaricomycotina</taxon>
        <taxon>Agaricomycetes</taxon>
        <taxon>Russulales</taxon>
        <taxon>Bondarzewiaceae</taxon>
        <taxon>Heterobasidion</taxon>
        <taxon>Heterobasidion annosum species complex</taxon>
    </lineage>
</organism>
<name>W4K9U1_HETIT</name>
<sequence>GDLVYQYTPGEPLLIINSAKVADDLLEKRGAIYSSRPMRTMIAKMGWEWSFAAMKYGSDWRKHRALFQKYFHSRAAPRYEPIQIMEAHTLLRNLSHNPNNFEHYLQRSASALAMKISYGHDITEEDDLYVSLAKKGMSSLIKVGVHGTYLVDYLPFLRHIPSWFPGAGFKRQAYEWRADLKAMREQPFEMVKRRMETGTAIPCVTTLELEKSPVKEIDVSMIQCIAAIFYAAGADTMAAGVLSFFLAMMTHPDIQRKAQAEIDAVIGTDRLPTFKDRSNLPFVSCLLWECLRWSPIAPMAVPHAPIQDDVYEGYWIPKGTTILPNVWGMLHDEEKYPDAFKFMPERFADPQKNAKSRINEPPHIAFGFGRRVCPGRWVALDHLWITMASILAVFTIAKPKDPEGNIVEQDIDVTIGSVSRPKPFKCSLVPRSEAARALIRQTEEQQSFN</sequence>
<keyword evidence="8 10" id="KW-0503">Monooxygenase</keyword>
<dbReference type="InterPro" id="IPR001128">
    <property type="entry name" value="Cyt_P450"/>
</dbReference>
<evidence type="ECO:0000256" key="8">
    <source>
        <dbReference type="ARBA" id="ARBA00023033"/>
    </source>
</evidence>
<dbReference type="InParanoid" id="W4K9U1"/>
<dbReference type="InterPro" id="IPR002401">
    <property type="entry name" value="Cyt_P450_E_grp-I"/>
</dbReference>
<dbReference type="GeneID" id="20677183"/>
<dbReference type="HOGENOM" id="CLU_001570_2_0_1"/>
<evidence type="ECO:0000256" key="6">
    <source>
        <dbReference type="ARBA" id="ARBA00023002"/>
    </source>
</evidence>
<comment type="cofactor">
    <cofactor evidence="1 9">
        <name>heme</name>
        <dbReference type="ChEBI" id="CHEBI:30413"/>
    </cofactor>
</comment>
<gene>
    <name evidence="12" type="primary">cpm109</name>
    <name evidence="12" type="ORF">HETIRDRAFT_46270</name>
</gene>
<feature type="binding site" description="axial binding residue" evidence="9">
    <location>
        <position position="373"/>
    </location>
    <ligand>
        <name>heme</name>
        <dbReference type="ChEBI" id="CHEBI:30413"/>
    </ligand>
    <ligandPart>
        <name>Fe</name>
        <dbReference type="ChEBI" id="CHEBI:18248"/>
    </ligandPart>
</feature>
<evidence type="ECO:0000256" key="5">
    <source>
        <dbReference type="ARBA" id="ARBA00022723"/>
    </source>
</evidence>
<dbReference type="GO" id="GO:0004497">
    <property type="term" value="F:monooxygenase activity"/>
    <property type="evidence" value="ECO:0007669"/>
    <property type="project" value="UniProtKB-KW"/>
</dbReference>
<dbReference type="RefSeq" id="XP_009545819.1">
    <property type="nucleotide sequence ID" value="XM_009547524.1"/>
</dbReference>
<keyword evidence="6 10" id="KW-0560">Oxidoreductase</keyword>
<dbReference type="OrthoDB" id="2789670at2759"/>
<dbReference type="PROSITE" id="PS00086">
    <property type="entry name" value="CYTOCHROME_P450"/>
    <property type="match status" value="1"/>
</dbReference>
<dbReference type="GO" id="GO:0005506">
    <property type="term" value="F:iron ion binding"/>
    <property type="evidence" value="ECO:0007669"/>
    <property type="project" value="InterPro"/>
</dbReference>
<dbReference type="InterPro" id="IPR036396">
    <property type="entry name" value="Cyt_P450_sf"/>
</dbReference>
<evidence type="ECO:0000256" key="2">
    <source>
        <dbReference type="ARBA" id="ARBA00005179"/>
    </source>
</evidence>
<dbReference type="InterPro" id="IPR017972">
    <property type="entry name" value="Cyt_P450_CS"/>
</dbReference>
<keyword evidence="7 9" id="KW-0408">Iron</keyword>
<dbReference type="Proteomes" id="UP000030671">
    <property type="component" value="Unassembled WGS sequence"/>
</dbReference>
<dbReference type="SUPFAM" id="SSF48264">
    <property type="entry name" value="Cytochrome P450"/>
    <property type="match status" value="1"/>
</dbReference>
<evidence type="ECO:0000313" key="12">
    <source>
        <dbReference type="EMBL" id="ETW82115.1"/>
    </source>
</evidence>
<keyword evidence="11" id="KW-0472">Membrane</keyword>
<accession>W4K9U1</accession>
<dbReference type="CDD" id="cd11065">
    <property type="entry name" value="CYP64-like"/>
    <property type="match status" value="1"/>
</dbReference>
<dbReference type="KEGG" id="hir:HETIRDRAFT_46270"/>
<protein>
    <submittedName>
        <fullName evidence="12">Cytochrome P450 monooxygenase 109</fullName>
    </submittedName>
</protein>
<evidence type="ECO:0000256" key="3">
    <source>
        <dbReference type="ARBA" id="ARBA00010617"/>
    </source>
</evidence>
<feature type="non-terminal residue" evidence="12">
    <location>
        <position position="1"/>
    </location>
</feature>
<keyword evidence="13" id="KW-1185">Reference proteome</keyword>
<evidence type="ECO:0000256" key="4">
    <source>
        <dbReference type="ARBA" id="ARBA00022617"/>
    </source>
</evidence>
<evidence type="ECO:0000256" key="10">
    <source>
        <dbReference type="RuleBase" id="RU000461"/>
    </source>
</evidence>
<evidence type="ECO:0000256" key="1">
    <source>
        <dbReference type="ARBA" id="ARBA00001971"/>
    </source>
</evidence>
<feature type="transmembrane region" description="Helical" evidence="11">
    <location>
        <begin position="227"/>
        <end position="247"/>
    </location>
</feature>
<dbReference type="EMBL" id="KI925458">
    <property type="protein sequence ID" value="ETW82115.1"/>
    <property type="molecule type" value="Genomic_DNA"/>
</dbReference>
<dbReference type="eggNOG" id="KOG0156">
    <property type="taxonomic scope" value="Eukaryota"/>
</dbReference>
<dbReference type="AlphaFoldDB" id="W4K9U1"/>
<comment type="pathway">
    <text evidence="2">Secondary metabolite biosynthesis.</text>
</comment>
<dbReference type="PRINTS" id="PR00463">
    <property type="entry name" value="EP450I"/>
</dbReference>
<dbReference type="GO" id="GO:0016705">
    <property type="term" value="F:oxidoreductase activity, acting on paired donors, with incorporation or reduction of molecular oxygen"/>
    <property type="evidence" value="ECO:0007669"/>
    <property type="project" value="InterPro"/>
</dbReference>
<evidence type="ECO:0000313" key="13">
    <source>
        <dbReference type="Proteomes" id="UP000030671"/>
    </source>
</evidence>
<keyword evidence="4 9" id="KW-0349">Heme</keyword>
<evidence type="ECO:0000256" key="7">
    <source>
        <dbReference type="ARBA" id="ARBA00023004"/>
    </source>
</evidence>
<comment type="similarity">
    <text evidence="3 10">Belongs to the cytochrome P450 family.</text>
</comment>
<reference evidence="12 13" key="1">
    <citation type="journal article" date="2012" name="New Phytol.">
        <title>Insight into trade-off between wood decay and parasitism from the genome of a fungal forest pathogen.</title>
        <authorList>
            <person name="Olson A."/>
            <person name="Aerts A."/>
            <person name="Asiegbu F."/>
            <person name="Belbahri L."/>
            <person name="Bouzid O."/>
            <person name="Broberg A."/>
            <person name="Canback B."/>
            <person name="Coutinho P.M."/>
            <person name="Cullen D."/>
            <person name="Dalman K."/>
            <person name="Deflorio G."/>
            <person name="van Diepen L.T."/>
            <person name="Dunand C."/>
            <person name="Duplessis S."/>
            <person name="Durling M."/>
            <person name="Gonthier P."/>
            <person name="Grimwood J."/>
            <person name="Fossdal C.G."/>
            <person name="Hansson D."/>
            <person name="Henrissat B."/>
            <person name="Hietala A."/>
            <person name="Himmelstrand K."/>
            <person name="Hoffmeister D."/>
            <person name="Hogberg N."/>
            <person name="James T.Y."/>
            <person name="Karlsson M."/>
            <person name="Kohler A."/>
            <person name="Kues U."/>
            <person name="Lee Y.H."/>
            <person name="Lin Y.C."/>
            <person name="Lind M."/>
            <person name="Lindquist E."/>
            <person name="Lombard V."/>
            <person name="Lucas S."/>
            <person name="Lunden K."/>
            <person name="Morin E."/>
            <person name="Murat C."/>
            <person name="Park J."/>
            <person name="Raffaello T."/>
            <person name="Rouze P."/>
            <person name="Salamov A."/>
            <person name="Schmutz J."/>
            <person name="Solheim H."/>
            <person name="Stahlberg J."/>
            <person name="Velez H."/>
            <person name="de Vries R.P."/>
            <person name="Wiebenga A."/>
            <person name="Woodward S."/>
            <person name="Yakovlev I."/>
            <person name="Garbelotto M."/>
            <person name="Martin F."/>
            <person name="Grigoriev I.V."/>
            <person name="Stenlid J."/>
        </authorList>
    </citation>
    <scope>NUCLEOTIDE SEQUENCE [LARGE SCALE GENOMIC DNA]</scope>
    <source>
        <strain evidence="12 13">TC 32-1</strain>
    </source>
</reference>
<evidence type="ECO:0000256" key="11">
    <source>
        <dbReference type="SAM" id="Phobius"/>
    </source>
</evidence>
<keyword evidence="5 9" id="KW-0479">Metal-binding</keyword>
<proteinExistence type="inferred from homology"/>
<keyword evidence="11" id="KW-0812">Transmembrane</keyword>
<dbReference type="GO" id="GO:0020037">
    <property type="term" value="F:heme binding"/>
    <property type="evidence" value="ECO:0007669"/>
    <property type="project" value="InterPro"/>
</dbReference>
<dbReference type="STRING" id="747525.W4K9U1"/>
<evidence type="ECO:0000256" key="9">
    <source>
        <dbReference type="PIRSR" id="PIRSR602401-1"/>
    </source>
</evidence>
<dbReference type="PANTHER" id="PTHR46300:SF7">
    <property type="entry name" value="P450, PUTATIVE (EUROFUNG)-RELATED"/>
    <property type="match status" value="1"/>
</dbReference>
<dbReference type="PANTHER" id="PTHR46300">
    <property type="entry name" value="P450, PUTATIVE (EUROFUNG)-RELATED-RELATED"/>
    <property type="match status" value="1"/>
</dbReference>
<dbReference type="InterPro" id="IPR050364">
    <property type="entry name" value="Cytochrome_P450_fung"/>
</dbReference>
<dbReference type="Pfam" id="PF00067">
    <property type="entry name" value="p450"/>
    <property type="match status" value="1"/>
</dbReference>
<dbReference type="Gene3D" id="1.10.630.10">
    <property type="entry name" value="Cytochrome P450"/>
    <property type="match status" value="1"/>
</dbReference>
<keyword evidence="11" id="KW-1133">Transmembrane helix</keyword>